<evidence type="ECO:0000313" key="5">
    <source>
        <dbReference type="Proteomes" id="UP000199651"/>
    </source>
</evidence>
<gene>
    <name evidence="4" type="ORF">SAMN05192558_111235</name>
</gene>
<accession>A0A1H0UJ42</accession>
<dbReference type="PRINTS" id="PR00455">
    <property type="entry name" value="HTHTETR"/>
</dbReference>
<keyword evidence="1 2" id="KW-0238">DNA-binding</keyword>
<feature type="domain" description="HTH tetR-type" evidence="3">
    <location>
        <begin position="20"/>
        <end position="80"/>
    </location>
</feature>
<dbReference type="STRING" id="504798.SAMN05421871_101346"/>
<dbReference type="GO" id="GO:0003700">
    <property type="term" value="F:DNA-binding transcription factor activity"/>
    <property type="evidence" value="ECO:0007669"/>
    <property type="project" value="TreeGrafter"/>
</dbReference>
<feature type="DNA-binding region" description="H-T-H motif" evidence="2">
    <location>
        <begin position="43"/>
        <end position="62"/>
    </location>
</feature>
<dbReference type="RefSeq" id="WP_166657858.1">
    <property type="nucleotide sequence ID" value="NZ_FNDV01000001.1"/>
</dbReference>
<dbReference type="Gene3D" id="1.10.357.10">
    <property type="entry name" value="Tetracycline Repressor, domain 2"/>
    <property type="match status" value="1"/>
</dbReference>
<dbReference type="PROSITE" id="PS50977">
    <property type="entry name" value="HTH_TETR_2"/>
    <property type="match status" value="1"/>
</dbReference>
<dbReference type="InterPro" id="IPR001647">
    <property type="entry name" value="HTH_TetR"/>
</dbReference>
<dbReference type="InterPro" id="IPR009057">
    <property type="entry name" value="Homeodomain-like_sf"/>
</dbReference>
<dbReference type="InterPro" id="IPR023772">
    <property type="entry name" value="DNA-bd_HTH_TetR-type_CS"/>
</dbReference>
<dbReference type="Proteomes" id="UP000199651">
    <property type="component" value="Unassembled WGS sequence"/>
</dbReference>
<evidence type="ECO:0000256" key="2">
    <source>
        <dbReference type="PROSITE-ProRule" id="PRU00335"/>
    </source>
</evidence>
<dbReference type="InterPro" id="IPR050109">
    <property type="entry name" value="HTH-type_TetR-like_transc_reg"/>
</dbReference>
<evidence type="ECO:0000259" key="3">
    <source>
        <dbReference type="PROSITE" id="PS50977"/>
    </source>
</evidence>
<evidence type="ECO:0000256" key="1">
    <source>
        <dbReference type="ARBA" id="ARBA00023125"/>
    </source>
</evidence>
<protein>
    <submittedName>
        <fullName evidence="4">DNA-binding transcriptional regulator, AcrR family</fullName>
    </submittedName>
</protein>
<dbReference type="AlphaFoldDB" id="A0A1H0UJ42"/>
<evidence type="ECO:0000313" key="4">
    <source>
        <dbReference type="EMBL" id="SDP66209.1"/>
    </source>
</evidence>
<name>A0A1H0UJ42_9PSEU</name>
<dbReference type="PANTHER" id="PTHR30055:SF226">
    <property type="entry name" value="HTH-TYPE TRANSCRIPTIONAL REGULATOR PKSA"/>
    <property type="match status" value="1"/>
</dbReference>
<dbReference type="Pfam" id="PF00440">
    <property type="entry name" value="TetR_N"/>
    <property type="match status" value="1"/>
</dbReference>
<reference evidence="5" key="1">
    <citation type="submission" date="2016-10" db="EMBL/GenBank/DDBJ databases">
        <authorList>
            <person name="Varghese N."/>
            <person name="Submissions S."/>
        </authorList>
    </citation>
    <scope>NUCLEOTIDE SEQUENCE [LARGE SCALE GENOMIC DNA]</scope>
    <source>
        <strain evidence="5">IBRC-M 10655</strain>
    </source>
</reference>
<organism evidence="4 5">
    <name type="scientific">Actinokineospora alba</name>
    <dbReference type="NCBI Taxonomy" id="504798"/>
    <lineage>
        <taxon>Bacteria</taxon>
        <taxon>Bacillati</taxon>
        <taxon>Actinomycetota</taxon>
        <taxon>Actinomycetes</taxon>
        <taxon>Pseudonocardiales</taxon>
        <taxon>Pseudonocardiaceae</taxon>
        <taxon>Actinokineospora</taxon>
    </lineage>
</organism>
<dbReference type="GO" id="GO:0000976">
    <property type="term" value="F:transcription cis-regulatory region binding"/>
    <property type="evidence" value="ECO:0007669"/>
    <property type="project" value="TreeGrafter"/>
</dbReference>
<dbReference type="PROSITE" id="PS01081">
    <property type="entry name" value="HTH_TETR_1"/>
    <property type="match status" value="1"/>
</dbReference>
<proteinExistence type="predicted"/>
<sequence length="205" mass="22402">MTAPDTPYQVRRAPTQYRASRQIERILDAASRVVLDKGYAAATTADIARSAKVSIGSVYRYFPDKPAVMKAVVERNILRYLHRVQAESDRHTHWAAAVEHAYDIYIDMCRTDAGFRAVGGAGLALGDLQESGELDVPLADALSTVLVARYGFASTAALRVSMLQSVTVGEVMARLAFRLRGDGHPETLRQGGRILRDLIGAHAPH</sequence>
<dbReference type="EMBL" id="FNJB01000011">
    <property type="protein sequence ID" value="SDP66209.1"/>
    <property type="molecule type" value="Genomic_DNA"/>
</dbReference>
<dbReference type="PANTHER" id="PTHR30055">
    <property type="entry name" value="HTH-TYPE TRANSCRIPTIONAL REGULATOR RUTR"/>
    <property type="match status" value="1"/>
</dbReference>
<dbReference type="SUPFAM" id="SSF46689">
    <property type="entry name" value="Homeodomain-like"/>
    <property type="match status" value="1"/>
</dbReference>
<keyword evidence="5" id="KW-1185">Reference proteome</keyword>